<evidence type="ECO:0000256" key="1">
    <source>
        <dbReference type="ARBA" id="ARBA00004173"/>
    </source>
</evidence>
<keyword evidence="3" id="KW-0496">Mitochondrion</keyword>
<proteinExistence type="inferred from homology"/>
<dbReference type="AlphaFoldDB" id="M2X7Y9"/>
<comment type="similarity">
    <text evidence="2">Belongs to the CIA30 family.</text>
</comment>
<accession>M2X7Y9</accession>
<name>M2X7Y9_GALSU</name>
<dbReference type="Gramene" id="EME32670">
    <property type="protein sequence ID" value="EME32670"/>
    <property type="gene ID" value="Gasu_00420"/>
</dbReference>
<dbReference type="GO" id="GO:0006120">
    <property type="term" value="P:mitochondrial electron transport, NADH to ubiquinone"/>
    <property type="evidence" value="ECO:0007669"/>
    <property type="project" value="TreeGrafter"/>
</dbReference>
<dbReference type="SUPFAM" id="SSF49785">
    <property type="entry name" value="Galactose-binding domain-like"/>
    <property type="match status" value="1"/>
</dbReference>
<dbReference type="EMBL" id="KB454484">
    <property type="protein sequence ID" value="EME32670.1"/>
    <property type="molecule type" value="Genomic_DNA"/>
</dbReference>
<dbReference type="GO" id="GO:0005739">
    <property type="term" value="C:mitochondrion"/>
    <property type="evidence" value="ECO:0007669"/>
    <property type="project" value="UniProtKB-SubCell"/>
</dbReference>
<dbReference type="eggNOG" id="KOG2435">
    <property type="taxonomic scope" value="Eukaryota"/>
</dbReference>
<dbReference type="STRING" id="130081.M2X7Y9"/>
<feature type="domain" description="NADH:ubiquinone oxidoreductase intermediate-associated protein 30" evidence="5">
    <location>
        <begin position="74"/>
        <end position="224"/>
    </location>
</feature>
<dbReference type="Proteomes" id="UP000030680">
    <property type="component" value="Unassembled WGS sequence"/>
</dbReference>
<dbReference type="GO" id="GO:0051082">
    <property type="term" value="F:unfolded protein binding"/>
    <property type="evidence" value="ECO:0007669"/>
    <property type="project" value="TreeGrafter"/>
</dbReference>
<keyword evidence="4" id="KW-0143">Chaperone</keyword>
<gene>
    <name evidence="6" type="ORF">Gasu_00420</name>
</gene>
<dbReference type="RefSeq" id="XP_005709190.1">
    <property type="nucleotide sequence ID" value="XM_005709133.1"/>
</dbReference>
<reference evidence="7" key="1">
    <citation type="journal article" date="2013" name="Science">
        <title>Gene transfer from bacteria and archaea facilitated evolution of an extremophilic eukaryote.</title>
        <authorList>
            <person name="Schonknecht G."/>
            <person name="Chen W.H."/>
            <person name="Ternes C.M."/>
            <person name="Barbier G.G."/>
            <person name="Shrestha R.P."/>
            <person name="Stanke M."/>
            <person name="Brautigam A."/>
            <person name="Baker B.J."/>
            <person name="Banfield J.F."/>
            <person name="Garavito R.M."/>
            <person name="Carr K."/>
            <person name="Wilkerson C."/>
            <person name="Rensing S.A."/>
            <person name="Gagneul D."/>
            <person name="Dickenson N.E."/>
            <person name="Oesterhelt C."/>
            <person name="Lercher M.J."/>
            <person name="Weber A.P."/>
        </authorList>
    </citation>
    <scope>NUCLEOTIDE SEQUENCE [LARGE SCALE GENOMIC DNA]</scope>
    <source>
        <strain evidence="7">074W</strain>
    </source>
</reference>
<evidence type="ECO:0000256" key="3">
    <source>
        <dbReference type="ARBA" id="ARBA00023128"/>
    </source>
</evidence>
<evidence type="ECO:0000313" key="7">
    <source>
        <dbReference type="Proteomes" id="UP000030680"/>
    </source>
</evidence>
<dbReference type="GeneID" id="17091232"/>
<keyword evidence="7" id="KW-1185">Reference proteome</keyword>
<evidence type="ECO:0000259" key="5">
    <source>
        <dbReference type="Pfam" id="PF08547"/>
    </source>
</evidence>
<dbReference type="Pfam" id="PF08547">
    <property type="entry name" value="CIA30"/>
    <property type="match status" value="1"/>
</dbReference>
<protein>
    <submittedName>
        <fullName evidence="6">NADH dehydrogenase I (Complex I) alpha subcomplex assembly factor 1-like protein</fullName>
    </submittedName>
</protein>
<dbReference type="PANTHER" id="PTHR13194">
    <property type="entry name" value="COMPLEX I INTERMEDIATE-ASSOCIATED PROTEIN 30"/>
    <property type="match status" value="1"/>
</dbReference>
<dbReference type="GO" id="GO:0032981">
    <property type="term" value="P:mitochondrial respiratory chain complex I assembly"/>
    <property type="evidence" value="ECO:0007669"/>
    <property type="project" value="TreeGrafter"/>
</dbReference>
<evidence type="ECO:0000256" key="2">
    <source>
        <dbReference type="ARBA" id="ARBA00007884"/>
    </source>
</evidence>
<dbReference type="InterPro" id="IPR039131">
    <property type="entry name" value="NDUFAF1"/>
</dbReference>
<evidence type="ECO:0000256" key="4">
    <source>
        <dbReference type="ARBA" id="ARBA00023186"/>
    </source>
</evidence>
<dbReference type="OrthoDB" id="42561at2759"/>
<dbReference type="OMA" id="RRANNMA"/>
<organism evidence="6 7">
    <name type="scientific">Galdieria sulphuraria</name>
    <name type="common">Red alga</name>
    <dbReference type="NCBI Taxonomy" id="130081"/>
    <lineage>
        <taxon>Eukaryota</taxon>
        <taxon>Rhodophyta</taxon>
        <taxon>Bangiophyceae</taxon>
        <taxon>Galdieriales</taxon>
        <taxon>Galdieriaceae</taxon>
        <taxon>Galdieria</taxon>
    </lineage>
</organism>
<dbReference type="KEGG" id="gsl:Gasu_00420"/>
<evidence type="ECO:0000313" key="6">
    <source>
        <dbReference type="EMBL" id="EME32670.1"/>
    </source>
</evidence>
<dbReference type="InterPro" id="IPR013857">
    <property type="entry name" value="NADH-UbQ_OxRdtase-assoc_prot30"/>
</dbReference>
<dbReference type="PANTHER" id="PTHR13194:SF18">
    <property type="entry name" value="COMPLEX I INTERMEDIATE-ASSOCIATED PROTEIN 30, MITOCHONDRIAL"/>
    <property type="match status" value="1"/>
</dbReference>
<comment type="subcellular location">
    <subcellularLocation>
        <location evidence="1">Mitochondrion</location>
    </subcellularLocation>
</comment>
<dbReference type="InterPro" id="IPR008979">
    <property type="entry name" value="Galactose-bd-like_sf"/>
</dbReference>
<sequence length="233" mass="26695">MIDKLTHLGKGLFHMKKNLEWKIFVQNIIRSVKANLPIDHEKPPRQLIHAFGKVVDERIAAFPSHQHEKAFKQGSDWEVHGDFEIGGKSEAFVETLRDGTGVRFCGDLREHSAFPQGGYLSFYWRGLDDFEDYERIVLRVRGDGQPFLFHVKTKSFMLDSDMFQIAFKTKPDGTWCNVKAPFSRFKLIYKGHVTDDQPEVYLKNVLGMGITVAGRKPGPFQLDIASIHVEKDS</sequence>